<evidence type="ECO:0000256" key="3">
    <source>
        <dbReference type="ARBA" id="ARBA00023054"/>
    </source>
</evidence>
<dbReference type="CDD" id="cd22223">
    <property type="entry name" value="HkD_HkRP"/>
    <property type="match status" value="1"/>
</dbReference>
<feature type="region of interest" description="Disordered" evidence="5">
    <location>
        <begin position="1595"/>
        <end position="1663"/>
    </location>
</feature>
<feature type="coiled-coil region" evidence="4">
    <location>
        <begin position="952"/>
        <end position="1044"/>
    </location>
</feature>
<comment type="caution">
    <text evidence="7">The sequence shown here is derived from an EMBL/GenBank/DDBJ whole genome shotgun (WGS) entry which is preliminary data.</text>
</comment>
<evidence type="ECO:0000259" key="6">
    <source>
        <dbReference type="Pfam" id="PF19047"/>
    </source>
</evidence>
<dbReference type="InterPro" id="IPR036872">
    <property type="entry name" value="CH_dom_sf"/>
</dbReference>
<name>A0A8J4T375_9TREM</name>
<organism evidence="7 8">
    <name type="scientific">Paragonimus heterotremus</name>
    <dbReference type="NCBI Taxonomy" id="100268"/>
    <lineage>
        <taxon>Eukaryota</taxon>
        <taxon>Metazoa</taxon>
        <taxon>Spiralia</taxon>
        <taxon>Lophotrochozoa</taxon>
        <taxon>Platyhelminthes</taxon>
        <taxon>Trematoda</taxon>
        <taxon>Digenea</taxon>
        <taxon>Plagiorchiida</taxon>
        <taxon>Troglotremata</taxon>
        <taxon>Troglotrematidae</taxon>
        <taxon>Paragonimus</taxon>
    </lineage>
</organism>
<feature type="compositionally biased region" description="Polar residues" evidence="5">
    <location>
        <begin position="1621"/>
        <end position="1657"/>
    </location>
</feature>
<dbReference type="GO" id="GO:0030705">
    <property type="term" value="P:cytoskeleton-dependent intracellular transport"/>
    <property type="evidence" value="ECO:0007669"/>
    <property type="project" value="InterPro"/>
</dbReference>
<feature type="region of interest" description="Disordered" evidence="5">
    <location>
        <begin position="1917"/>
        <end position="1974"/>
    </location>
</feature>
<dbReference type="Gene3D" id="1.10.287.1490">
    <property type="match status" value="1"/>
</dbReference>
<dbReference type="GO" id="GO:0005737">
    <property type="term" value="C:cytoplasm"/>
    <property type="evidence" value="ECO:0007669"/>
    <property type="project" value="UniProtKB-SubCell"/>
</dbReference>
<protein>
    <submittedName>
        <fullName evidence="7">M protein repeat protein</fullName>
    </submittedName>
</protein>
<feature type="coiled-coil region" evidence="4">
    <location>
        <begin position="344"/>
        <end position="433"/>
    </location>
</feature>
<feature type="compositionally biased region" description="Polar residues" evidence="5">
    <location>
        <begin position="1600"/>
        <end position="1611"/>
    </location>
</feature>
<feature type="region of interest" description="Disordered" evidence="5">
    <location>
        <begin position="1803"/>
        <end position="1831"/>
    </location>
</feature>
<feature type="coiled-coil region" evidence="4">
    <location>
        <begin position="758"/>
        <end position="809"/>
    </location>
</feature>
<feature type="region of interest" description="Disordered" evidence="5">
    <location>
        <begin position="1857"/>
        <end position="1905"/>
    </location>
</feature>
<keyword evidence="2" id="KW-0963">Cytoplasm</keyword>
<evidence type="ECO:0000313" key="7">
    <source>
        <dbReference type="EMBL" id="KAF5403220.1"/>
    </source>
</evidence>
<feature type="coiled-coil region" evidence="4">
    <location>
        <begin position="837"/>
        <end position="864"/>
    </location>
</feature>
<feature type="coiled-coil region" evidence="4">
    <location>
        <begin position="475"/>
        <end position="509"/>
    </location>
</feature>
<dbReference type="GO" id="GO:0008017">
    <property type="term" value="F:microtubule binding"/>
    <property type="evidence" value="ECO:0007669"/>
    <property type="project" value="TreeGrafter"/>
</dbReference>
<gene>
    <name evidence="7" type="ORF">PHET_03430</name>
</gene>
<feature type="coiled-coil region" evidence="4">
    <location>
        <begin position="1450"/>
        <end position="1572"/>
    </location>
</feature>
<dbReference type="GO" id="GO:0005813">
    <property type="term" value="C:centrosome"/>
    <property type="evidence" value="ECO:0007669"/>
    <property type="project" value="TreeGrafter"/>
</dbReference>
<feature type="compositionally biased region" description="Polar residues" evidence="5">
    <location>
        <begin position="1892"/>
        <end position="1903"/>
    </location>
</feature>
<feature type="domain" description="HOOK N-terminal" evidence="6">
    <location>
        <begin position="19"/>
        <end position="159"/>
    </location>
</feature>
<evidence type="ECO:0000256" key="4">
    <source>
        <dbReference type="SAM" id="Coils"/>
    </source>
</evidence>
<dbReference type="OrthoDB" id="10254988at2759"/>
<feature type="compositionally biased region" description="Polar residues" evidence="5">
    <location>
        <begin position="1917"/>
        <end position="1938"/>
    </location>
</feature>
<keyword evidence="8" id="KW-1185">Reference proteome</keyword>
<dbReference type="InterPro" id="IPR043936">
    <property type="entry name" value="HOOK_N"/>
</dbReference>
<accession>A0A8J4T375</accession>
<dbReference type="GO" id="GO:0031122">
    <property type="term" value="P:cytoplasmic microtubule organization"/>
    <property type="evidence" value="ECO:0007669"/>
    <property type="project" value="TreeGrafter"/>
</dbReference>
<feature type="region of interest" description="Disordered" evidence="5">
    <location>
        <begin position="1183"/>
        <end position="1203"/>
    </location>
</feature>
<evidence type="ECO:0000256" key="1">
    <source>
        <dbReference type="ARBA" id="ARBA00004496"/>
    </source>
</evidence>
<dbReference type="Proteomes" id="UP000748531">
    <property type="component" value="Unassembled WGS sequence"/>
</dbReference>
<evidence type="ECO:0000256" key="2">
    <source>
        <dbReference type="ARBA" id="ARBA00022490"/>
    </source>
</evidence>
<feature type="compositionally biased region" description="Low complexity" evidence="5">
    <location>
        <begin position="1943"/>
        <end position="1965"/>
    </location>
</feature>
<feature type="coiled-coil region" evidence="4">
    <location>
        <begin position="1230"/>
        <end position="1341"/>
    </location>
</feature>
<proteinExistence type="predicted"/>
<feature type="compositionally biased region" description="Low complexity" evidence="5">
    <location>
        <begin position="1865"/>
        <end position="1887"/>
    </location>
</feature>
<feature type="region of interest" description="Disordered" evidence="5">
    <location>
        <begin position="248"/>
        <end position="273"/>
    </location>
</feature>
<feature type="coiled-coil region" evidence="4">
    <location>
        <begin position="1377"/>
        <end position="1414"/>
    </location>
</feature>
<dbReference type="SUPFAM" id="SSF116907">
    <property type="entry name" value="Hook domain"/>
    <property type="match status" value="1"/>
</dbReference>
<feature type="region of interest" description="Disordered" evidence="5">
    <location>
        <begin position="902"/>
        <end position="924"/>
    </location>
</feature>
<evidence type="ECO:0000256" key="5">
    <source>
        <dbReference type="SAM" id="MobiDB-lite"/>
    </source>
</evidence>
<dbReference type="GO" id="GO:0051959">
    <property type="term" value="F:dynein light intermediate chain binding"/>
    <property type="evidence" value="ECO:0007669"/>
    <property type="project" value="TreeGrafter"/>
</dbReference>
<dbReference type="Pfam" id="PF19047">
    <property type="entry name" value="HOOK_N"/>
    <property type="match status" value="1"/>
</dbReference>
<dbReference type="PANTHER" id="PTHR18947">
    <property type="entry name" value="HOOK PROTEINS"/>
    <property type="match status" value="1"/>
</dbReference>
<comment type="subcellular location">
    <subcellularLocation>
        <location evidence="1">Cytoplasm</location>
    </subcellularLocation>
</comment>
<dbReference type="EMBL" id="LUCH01001353">
    <property type="protein sequence ID" value="KAF5403220.1"/>
    <property type="molecule type" value="Genomic_DNA"/>
</dbReference>
<dbReference type="Gene3D" id="1.10.418.10">
    <property type="entry name" value="Calponin-like domain"/>
    <property type="match status" value="1"/>
</dbReference>
<keyword evidence="3 4" id="KW-0175">Coiled coil</keyword>
<reference evidence="7" key="1">
    <citation type="submission" date="2019-05" db="EMBL/GenBank/DDBJ databases">
        <title>Annotation for the trematode Paragonimus heterotremus.</title>
        <authorList>
            <person name="Choi Y.-J."/>
        </authorList>
    </citation>
    <scope>NUCLEOTIDE SEQUENCE</scope>
    <source>
        <strain evidence="7">LC</strain>
    </source>
</reference>
<evidence type="ECO:0000313" key="8">
    <source>
        <dbReference type="Proteomes" id="UP000748531"/>
    </source>
</evidence>
<dbReference type="PANTHER" id="PTHR18947:SF28">
    <property type="entry name" value="GIRDIN, ISOFORM A"/>
    <property type="match status" value="1"/>
</dbReference>
<feature type="coiled-coil region" evidence="4">
    <location>
        <begin position="622"/>
        <end position="670"/>
    </location>
</feature>
<sequence>MKHRYGSIAANLDRPSNPELILWAQLFHSASSDLGHEGLADGKLLYKIFQQLDGKNQDESALCESVETIKDRLSNWHFLMQNVRNYYLEVLQEVITFRPPNLVLISKSPDCALAHSEMDQVLLLLLCAAVRCERRDYFIRQIMDHLNPDVQAGLMNCIKNFTENSQCVISMEKIQSSTGDWLRVIRDVVNQLEDVYLEEIRDLFEQLNVLQTKLVTLQARVRLTCRSRARSVGKLGLTERSFSTVSLGDSTRGGLGTTSTPKLNFDGEDQSSTNLMPDKKTVARDDTELGFAMECNLSNQLLCHDSGFPDLDIPPDSMDADNPQSFSTLYPETADFFYPDNSDKHHLSIELAETKAKLRRARSEIEDQVDQLNELHDQLNETRRELGQVKEERARLADAAHSARHWQDEVDALREVAERVELLETDNIKLRKRLHELDYYKARCEQLSGDLTMLTKERSKQRGDLDDEDNVTMKRIVLEQELAKARIRLAEIEQLRSADLDELKTLREELGRLRLEQCTLARTSSDGICQPVKDSSVKTDNSVLDLSENDISESQRELSQASGCDRITPNLSTQLAESVASRLDRLEADNRRLTTELSIVHSCASATATKSTEELADARAGLAEFKRANQLLTDKLKRLETLVATQTERIKQLEAERRAAESETRKAREALISLQESTDHQVAELSKENSLLTETMKVLRGTTNGDGGSEDELTCLKKEVSVLGEATQTATTRLVRAELELTQLRSREAQVVSQAHMVDTLQCELDQLKTELTTMRQENEALKEVSQRCSELELALTAAEGESARLRNQLFSEKEVAKSRANLEAEIASTRSSVEFCEQLRDNLKLATEKIAKAEAERDELATRLCDLQQKLSSVRRFRSEYQHRKSTSSDGDVDDDYNAAEEEEADSGNKTGDSAEETLPDQFGSGLTWRKTFALTANHSTRYRDRRRRSRAALESDLLRLEMELERLEGLHNGCKNQLEESKANLLQKEAELHSLKQAIDVSTNSTVKQELDNELARMKLALTSAEQELRKLRRDLREAETNPSSTEAGKSLVARIHQLEIQLSKTATSHQSAAKQNDARIKELEQEQATICQQLSSERQTVLTLREQLVTEKIEHQQKTTVLKRIHTGLEQLGFPTQDLEQLLKHDSAINHTEVIGRLIQDHVSKDLRHKQIELSRMKQRADELQNQTTPHPVGPKTSELSNYGPIGYWNSVVDSDRDTEINYSQLIGQLKNRVVELERQNATLEQSLQHEVNALEESKTRIQQLEQNSSATQGQITSVQSQVADLIATNARLQVENTTLHSQAESMNVQHTRLSSRNTELEAEIGRLRSMLESAHAAEAHLTTDYYHLQRLHEQLTQDYDAMSLSLKETKEGQRRAKTELAEAQSHITRLQAASDEVQNLREALELERGTLKGEAKQSVLLREECSRLRTQLDSLTESRDRERLDKTSALERTREARRQLEDLQDRANQMRLELENRRIADHKLHVEVAGLRSRVQMLTEANSKLERENRSLMLQLQSILGQNQELLTSTLETCTHRISEEGALRERLLSLQRQKQHLEDKLTEQYRTISQPKKTQKRMSLVQKARAVLSKRKDSNSVQTLPRSLQNGAEIREKTNSMRSQTSLSNDSGESLTSLSFASNKQSPFQTRMTPGSVSVFDRDPDDYNTGEFRAFLRCLDNGSTSSVAKSMPKSNGCAQSKGDMTPYPTIPDPSSAGLLSEQTDQKSKRIIAANSPTMAVLRGARHPSGDQPKTTEEPFYTTKLVRSVSSQPGDPRHHFLHALVHSTSQKAAVQSSELAGAGLFKQDESQKQTSPRGSKTIDMNAGCRDNKHFYRPLPATDRCEKQLCEVVTTKSTCDDTSFGSHSRQSSEVSRSSSMRSFNSSPRAVPDKQTNGPSSSLVSAPNRHMMNSMASGLRTNTQSQLNDSGFTEALSSGPDSRKSNSQGNSIGSKISSSTNSRKLSSVQANDSSNYDTQTWVHKTSSDVLHVVQEITGVRELPVTLEVVGKPRVLLQYGDL</sequence>